<dbReference type="AlphaFoldDB" id="A0A9N8HLZ7"/>
<feature type="compositionally biased region" description="Polar residues" evidence="1">
    <location>
        <begin position="700"/>
        <end position="710"/>
    </location>
</feature>
<feature type="compositionally biased region" description="Polar residues" evidence="1">
    <location>
        <begin position="149"/>
        <end position="160"/>
    </location>
</feature>
<dbReference type="Proteomes" id="UP001153069">
    <property type="component" value="Unassembled WGS sequence"/>
</dbReference>
<proteinExistence type="predicted"/>
<feature type="region of interest" description="Disordered" evidence="1">
    <location>
        <begin position="545"/>
        <end position="568"/>
    </location>
</feature>
<sequence>MDGSSESSESSSATSQRLDGNSGKNVSPLIHSRQELLEAEGATRRQQAIDEEEILRSKEENQRNINQQKEQTPQIQDDGTEDKDDQPASDASEASEASRREEGIANVSERGEETASAASAEPSKQEEDDEASGSAEQAMAVTPPDPPTACNSSRRSSLLTIPSVIDPNTEYNVILRKPRLPMRAHIGSATKNHTKNPPEEHPTQTENQQPDQRHTEDHQKTEHQAEDRKCLLRIPSVGDPNTEYRIVLRKPPIITWTRNLSMLVKRSNTSVRRGTLSSLKEGQEEDEELEYQYYNNDSDSDQEEDENETLRNISQRLSELDGDELQPIVSLFQDYGEHFDYSEDEDDSSSDGEYFINDYAPMGLVSAASKSGDMNSQNGDFADNRTVISLEHRLAEMEQDDEDVQQQRDSNALAAGVLGTSSEKSTRHLHQIEVDFADDLNGITKDLETAFDSFGGGGGGGGGGGQDNNNASFAGVSNVRPSIVFAANSLLRQLSLLGKMDTSSSQDNNTPTSLLDDSSFLRRDSESTVASAALAVFMATTATTNVKDTPGNRNPKTTKYPNDNHDTKASFLRRDSESTVASAALAVFVATTATTNVKDTPGNHDPKTTKSPNDNDNHNHDTKARDGGVVDDSSTTSAGSTGQTQHVLKPESPTSVEKFPFTNLANTNKEISRVSLESDTTATTNTTTTEASTLTSDATITDTQQTPESLVTTSNRNKFLETEAPIVQHDDDDHEMNMISSQQRQSLDDCRYNQKDNNMHGHGIGNALQEPLPIYEGNHRSSSWLDGFYNAVRDIRESGRHSQSARLSTA</sequence>
<feature type="compositionally biased region" description="Polar residues" evidence="1">
    <location>
        <begin position="267"/>
        <end position="280"/>
    </location>
</feature>
<feature type="compositionally biased region" description="Basic and acidic residues" evidence="1">
    <location>
        <begin position="601"/>
        <end position="628"/>
    </location>
</feature>
<feature type="compositionally biased region" description="Polar residues" evidence="1">
    <location>
        <begin position="545"/>
        <end position="561"/>
    </location>
</feature>
<accession>A0A9N8HLZ7</accession>
<gene>
    <name evidence="2" type="ORF">SEMRO_1071_G237940.1</name>
</gene>
<feature type="compositionally biased region" description="Polar residues" evidence="1">
    <location>
        <begin position="63"/>
        <end position="77"/>
    </location>
</feature>
<dbReference type="EMBL" id="CAICTM010001069">
    <property type="protein sequence ID" value="CAB9520073.1"/>
    <property type="molecule type" value="Genomic_DNA"/>
</dbReference>
<evidence type="ECO:0000313" key="3">
    <source>
        <dbReference type="Proteomes" id="UP001153069"/>
    </source>
</evidence>
<feature type="compositionally biased region" description="Polar residues" evidence="1">
    <location>
        <begin position="13"/>
        <end position="25"/>
    </location>
</feature>
<name>A0A9N8HLZ7_9STRA</name>
<comment type="caution">
    <text evidence="2">The sequence shown here is derived from an EMBL/GenBank/DDBJ whole genome shotgun (WGS) entry which is preliminary data.</text>
</comment>
<evidence type="ECO:0000313" key="2">
    <source>
        <dbReference type="EMBL" id="CAB9520073.1"/>
    </source>
</evidence>
<evidence type="ECO:0000256" key="1">
    <source>
        <dbReference type="SAM" id="MobiDB-lite"/>
    </source>
</evidence>
<feature type="compositionally biased region" description="Low complexity" evidence="1">
    <location>
        <begin position="675"/>
        <end position="699"/>
    </location>
</feature>
<feature type="compositionally biased region" description="Low complexity" evidence="1">
    <location>
        <begin position="1"/>
        <end position="12"/>
    </location>
</feature>
<feature type="region of interest" description="Disordered" evidence="1">
    <location>
        <begin position="596"/>
        <end position="710"/>
    </location>
</feature>
<protein>
    <submittedName>
        <fullName evidence="2">Uncharacterized protein</fullName>
    </submittedName>
</protein>
<feature type="compositionally biased region" description="Basic and acidic residues" evidence="1">
    <location>
        <begin position="211"/>
        <end position="229"/>
    </location>
</feature>
<feature type="region of interest" description="Disordered" evidence="1">
    <location>
        <begin position="188"/>
        <end position="229"/>
    </location>
</feature>
<feature type="region of interest" description="Disordered" evidence="1">
    <location>
        <begin position="267"/>
        <end position="287"/>
    </location>
</feature>
<feature type="compositionally biased region" description="Basic and acidic residues" evidence="1">
    <location>
        <begin position="96"/>
        <end position="113"/>
    </location>
</feature>
<feature type="region of interest" description="Disordered" evidence="1">
    <location>
        <begin position="1"/>
        <end position="161"/>
    </location>
</feature>
<keyword evidence="3" id="KW-1185">Reference proteome</keyword>
<feature type="compositionally biased region" description="Low complexity" evidence="1">
    <location>
        <begin position="633"/>
        <end position="645"/>
    </location>
</feature>
<reference evidence="2" key="1">
    <citation type="submission" date="2020-06" db="EMBL/GenBank/DDBJ databases">
        <authorList>
            <consortium name="Plant Systems Biology data submission"/>
        </authorList>
    </citation>
    <scope>NUCLEOTIDE SEQUENCE</scope>
    <source>
        <strain evidence="2">D6</strain>
    </source>
</reference>
<organism evidence="2 3">
    <name type="scientific">Seminavis robusta</name>
    <dbReference type="NCBI Taxonomy" id="568900"/>
    <lineage>
        <taxon>Eukaryota</taxon>
        <taxon>Sar</taxon>
        <taxon>Stramenopiles</taxon>
        <taxon>Ochrophyta</taxon>
        <taxon>Bacillariophyta</taxon>
        <taxon>Bacillariophyceae</taxon>
        <taxon>Bacillariophycidae</taxon>
        <taxon>Naviculales</taxon>
        <taxon>Naviculaceae</taxon>
        <taxon>Seminavis</taxon>
    </lineage>
</organism>